<protein>
    <recommendedName>
        <fullName evidence="4">Retrovirus-related Pol polyprotein from transposon TNT 1-94</fullName>
    </recommendedName>
</protein>
<dbReference type="AlphaFoldDB" id="A0A8T3A0D6"/>
<evidence type="ECO:0000313" key="2">
    <source>
        <dbReference type="EMBL" id="KAI0486577.1"/>
    </source>
</evidence>
<feature type="region of interest" description="Disordered" evidence="1">
    <location>
        <begin position="95"/>
        <end position="126"/>
    </location>
</feature>
<dbReference type="Pfam" id="PF14223">
    <property type="entry name" value="Retrotran_gag_2"/>
    <property type="match status" value="1"/>
</dbReference>
<name>A0A8T3A0D6_DENNO</name>
<dbReference type="PANTHER" id="PTHR47481">
    <property type="match status" value="1"/>
</dbReference>
<dbReference type="SMR" id="A0A8T3A0D6"/>
<dbReference type="PANTHER" id="PTHR47481:SF21">
    <property type="entry name" value="BASIC-LEUCINE ZIPPER TRANSCRIPTION FACTOR Q-RELATED"/>
    <property type="match status" value="1"/>
</dbReference>
<proteinExistence type="predicted"/>
<evidence type="ECO:0000313" key="3">
    <source>
        <dbReference type="Proteomes" id="UP000829196"/>
    </source>
</evidence>
<gene>
    <name evidence="2" type="ORF">KFK09_029348</name>
</gene>
<dbReference type="EMBL" id="JAGYWB010000029">
    <property type="protein sequence ID" value="KAI0486577.1"/>
    <property type="molecule type" value="Genomic_DNA"/>
</dbReference>
<reference evidence="2" key="1">
    <citation type="journal article" date="2022" name="Front. Genet.">
        <title>Chromosome-Scale Assembly of the Dendrobium nobile Genome Provides Insights Into the Molecular Mechanism of the Biosynthesis of the Medicinal Active Ingredient of Dendrobium.</title>
        <authorList>
            <person name="Xu Q."/>
            <person name="Niu S.-C."/>
            <person name="Li K.-L."/>
            <person name="Zheng P.-J."/>
            <person name="Zhang X.-J."/>
            <person name="Jia Y."/>
            <person name="Liu Y."/>
            <person name="Niu Y.-X."/>
            <person name="Yu L.-H."/>
            <person name="Chen D.-F."/>
            <person name="Zhang G.-Q."/>
        </authorList>
    </citation>
    <scope>NUCLEOTIDE SEQUENCE</scope>
    <source>
        <tissue evidence="2">Leaf</tissue>
    </source>
</reference>
<keyword evidence="3" id="KW-1185">Reference proteome</keyword>
<comment type="caution">
    <text evidence="2">The sequence shown here is derived from an EMBL/GenBank/DDBJ whole genome shotgun (WGS) entry which is preliminary data.</text>
</comment>
<evidence type="ECO:0008006" key="4">
    <source>
        <dbReference type="Google" id="ProtNLM"/>
    </source>
</evidence>
<organism evidence="2 3">
    <name type="scientific">Dendrobium nobile</name>
    <name type="common">Orchid</name>
    <dbReference type="NCBI Taxonomy" id="94219"/>
    <lineage>
        <taxon>Eukaryota</taxon>
        <taxon>Viridiplantae</taxon>
        <taxon>Streptophyta</taxon>
        <taxon>Embryophyta</taxon>
        <taxon>Tracheophyta</taxon>
        <taxon>Spermatophyta</taxon>
        <taxon>Magnoliopsida</taxon>
        <taxon>Liliopsida</taxon>
        <taxon>Asparagales</taxon>
        <taxon>Orchidaceae</taxon>
        <taxon>Epidendroideae</taxon>
        <taxon>Malaxideae</taxon>
        <taxon>Dendrobiinae</taxon>
        <taxon>Dendrobium</taxon>
    </lineage>
</organism>
<dbReference type="OrthoDB" id="1752352at2759"/>
<dbReference type="Proteomes" id="UP000829196">
    <property type="component" value="Unassembled WGS sequence"/>
</dbReference>
<accession>A0A8T3A0D6</accession>
<evidence type="ECO:0000256" key="1">
    <source>
        <dbReference type="SAM" id="MobiDB-lite"/>
    </source>
</evidence>
<sequence>MKDMTMTQYLSLVKSKVDAINAAGSSIDTEDIILYTLNGLPATYNAFKTSVRTNLQPLSLDDLYSLLCSEEINLTADALKETQLVDSVDSSTALFSNRGRGRGRYSANRSRPYNRGGQNAARGNRTSNRSVECQICQKRGHSATSC</sequence>